<organism evidence="2 3">
    <name type="scientific">Psychroflexus maritimus</name>
    <dbReference type="NCBI Taxonomy" id="2714865"/>
    <lineage>
        <taxon>Bacteria</taxon>
        <taxon>Pseudomonadati</taxon>
        <taxon>Bacteroidota</taxon>
        <taxon>Flavobacteriia</taxon>
        <taxon>Flavobacteriales</taxon>
        <taxon>Flavobacteriaceae</taxon>
        <taxon>Psychroflexus</taxon>
    </lineage>
</organism>
<keyword evidence="3" id="KW-1185">Reference proteome</keyword>
<dbReference type="Proteomes" id="UP000643701">
    <property type="component" value="Unassembled WGS sequence"/>
</dbReference>
<dbReference type="EMBL" id="JAANAS010000053">
    <property type="protein sequence ID" value="NGZ90176.1"/>
    <property type="molecule type" value="Genomic_DNA"/>
</dbReference>
<sequence>MSTTNAQVGIGTTDPKTTLQIEGDPATITTADGVRAPMLTLAELDAKISAYGSDQDGVIVYIDDVTTPSTETETAKITSKGYYYYDATNNVWNAMKTTTYSVGDFAQVGIVFWVDETGQHGLVAAKEDQDGGSVIQWYNGNDTDTEAHGDGVYAGEMNTLLIIANQGSNSNDYAAGVCANYTVTEGGVTYGDWYLPSKKELDLMYQNKATIDATAGANGGSGFASAYYWSSTEHASNNQLARRLDFGNGGWFASHKNTNHRVRAIRSF</sequence>
<proteinExistence type="predicted"/>
<evidence type="ECO:0000259" key="1">
    <source>
        <dbReference type="Pfam" id="PF07603"/>
    </source>
</evidence>
<dbReference type="AlphaFoldDB" id="A0A967ADR3"/>
<comment type="caution">
    <text evidence="2">The sequence shown here is derived from an EMBL/GenBank/DDBJ whole genome shotgun (WGS) entry which is preliminary data.</text>
</comment>
<evidence type="ECO:0000313" key="3">
    <source>
        <dbReference type="Proteomes" id="UP000643701"/>
    </source>
</evidence>
<gene>
    <name evidence="2" type="ORF">G7034_07915</name>
</gene>
<dbReference type="RefSeq" id="WP_166400428.1">
    <property type="nucleotide sequence ID" value="NZ_JAANAS010000053.1"/>
</dbReference>
<accession>A0A967ADR3</accession>
<reference evidence="2" key="1">
    <citation type="submission" date="2020-03" db="EMBL/GenBank/DDBJ databases">
        <title>Psychroflexus Maritimus sp. nov., isolate from marine sediment.</title>
        <authorList>
            <person name="Zhong Y.-L."/>
        </authorList>
    </citation>
    <scope>NUCLEOTIDE SEQUENCE</scope>
    <source>
        <strain evidence="2">C1</strain>
    </source>
</reference>
<name>A0A967ADR3_9FLAO</name>
<evidence type="ECO:0000313" key="2">
    <source>
        <dbReference type="EMBL" id="NGZ90176.1"/>
    </source>
</evidence>
<feature type="domain" description="Lcl C-terminal" evidence="1">
    <location>
        <begin position="177"/>
        <end position="266"/>
    </location>
</feature>
<dbReference type="InterPro" id="IPR011460">
    <property type="entry name" value="Lcl_C"/>
</dbReference>
<dbReference type="Pfam" id="PF07603">
    <property type="entry name" value="Lcl_C"/>
    <property type="match status" value="1"/>
</dbReference>
<protein>
    <submittedName>
        <fullName evidence="2">DUF1566 domain-containing protein</fullName>
    </submittedName>
</protein>